<dbReference type="AlphaFoldDB" id="A0A0U2W874"/>
<keyword evidence="2" id="KW-0812">Transmembrane</keyword>
<protein>
    <recommendedName>
        <fullName evidence="5">Secreted protein</fullName>
    </recommendedName>
</protein>
<keyword evidence="4" id="KW-1185">Reference proteome</keyword>
<dbReference type="KEGG" id="pnp:IJ22_44380"/>
<dbReference type="PATRIC" id="fig|162209.4.peg.4685"/>
<proteinExistence type="predicted"/>
<dbReference type="Proteomes" id="UP000061660">
    <property type="component" value="Chromosome"/>
</dbReference>
<feature type="region of interest" description="Disordered" evidence="1">
    <location>
        <begin position="39"/>
        <end position="69"/>
    </location>
</feature>
<feature type="compositionally biased region" description="Basic and acidic residues" evidence="1">
    <location>
        <begin position="44"/>
        <end position="69"/>
    </location>
</feature>
<reference evidence="4" key="1">
    <citation type="submission" date="2015-12" db="EMBL/GenBank/DDBJ databases">
        <title>Complete genome sequences of two moderately thermophilic Paenibacillus species.</title>
        <authorList>
            <person name="Butler R.III."/>
            <person name="Wang J."/>
            <person name="Stark B.C."/>
            <person name="Pombert J.-F."/>
        </authorList>
    </citation>
    <scope>NUCLEOTIDE SEQUENCE [LARGE SCALE GENOMIC DNA]</scope>
    <source>
        <strain evidence="4">32O-Y</strain>
    </source>
</reference>
<reference evidence="3 4" key="2">
    <citation type="journal article" date="2016" name="Genome Announc.">
        <title>Complete Genome Sequences of Two Interactive Moderate Thermophiles, Paenibacillus napthalenovorans 32O-Y and Paenibacillus sp. 32O-W.</title>
        <authorList>
            <person name="Butler R.R.III."/>
            <person name="Wang J."/>
            <person name="Stark B.C."/>
            <person name="Pombert J.F."/>
        </authorList>
    </citation>
    <scope>NUCLEOTIDE SEQUENCE [LARGE SCALE GENOMIC DNA]</scope>
    <source>
        <strain evidence="3 4">32O-Y</strain>
    </source>
</reference>
<evidence type="ECO:0000256" key="1">
    <source>
        <dbReference type="SAM" id="MobiDB-lite"/>
    </source>
</evidence>
<dbReference type="RefSeq" id="WP_062410289.1">
    <property type="nucleotide sequence ID" value="NZ_CP013652.1"/>
</dbReference>
<evidence type="ECO:0008006" key="5">
    <source>
        <dbReference type="Google" id="ProtNLM"/>
    </source>
</evidence>
<evidence type="ECO:0000256" key="2">
    <source>
        <dbReference type="SAM" id="Phobius"/>
    </source>
</evidence>
<dbReference type="STRING" id="162209.IJ22_44380"/>
<evidence type="ECO:0000313" key="4">
    <source>
        <dbReference type="Proteomes" id="UP000061660"/>
    </source>
</evidence>
<accession>A0A0U2W874</accession>
<keyword evidence="2" id="KW-1133">Transmembrane helix</keyword>
<sequence>MGKWVIFDKWVITSILYVAVMIGGFTIYDEFIADDSKPASAQEHQYDENHGEEDGSSHEHGSHSQHEDHSEVITFVQSDENEIKIFLKDKAGNPVNDLEVNHEKLLHLIIVDERLQKYYHVHPEQSGNGEFRIGNMLPEGFYKAFIDIKPKNLAFHAEPIPFVVGTPSGSTNNEELKPDNTLTQHIDGETVTLNMSSFDVNKPVTLAFDFDKTNLTPYLGAMGHVVILDETAQKFLHVHPANHEDPVFETEFKQPGIYKIWAEFKQHGKVRAFPFVVEIKGEN</sequence>
<dbReference type="OrthoDB" id="128043at2"/>
<gene>
    <name evidence="3" type="ORF">IJ22_44380</name>
</gene>
<evidence type="ECO:0000313" key="3">
    <source>
        <dbReference type="EMBL" id="ALS24724.1"/>
    </source>
</evidence>
<keyword evidence="2" id="KW-0472">Membrane</keyword>
<organism evidence="3 4">
    <name type="scientific">Paenibacillus naphthalenovorans</name>
    <dbReference type="NCBI Taxonomy" id="162209"/>
    <lineage>
        <taxon>Bacteria</taxon>
        <taxon>Bacillati</taxon>
        <taxon>Bacillota</taxon>
        <taxon>Bacilli</taxon>
        <taxon>Bacillales</taxon>
        <taxon>Paenibacillaceae</taxon>
        <taxon>Paenibacillus</taxon>
    </lineage>
</organism>
<dbReference type="EMBL" id="CP013652">
    <property type="protein sequence ID" value="ALS24724.1"/>
    <property type="molecule type" value="Genomic_DNA"/>
</dbReference>
<feature type="transmembrane region" description="Helical" evidence="2">
    <location>
        <begin position="7"/>
        <end position="28"/>
    </location>
</feature>
<name>A0A0U2W874_9BACL</name>